<dbReference type="EMBL" id="BSTX01000004">
    <property type="protein sequence ID" value="GLZ80598.1"/>
    <property type="molecule type" value="Genomic_DNA"/>
</dbReference>
<gene>
    <name evidence="2" type="ORF">Afil01_54050</name>
</gene>
<evidence type="ECO:0000313" key="3">
    <source>
        <dbReference type="Proteomes" id="UP001165079"/>
    </source>
</evidence>
<name>A0A9W6SQP5_9ACTN</name>
<comment type="caution">
    <text evidence="2">The sequence shown here is derived from an EMBL/GenBank/DDBJ whole genome shotgun (WGS) entry which is preliminary data.</text>
</comment>
<protein>
    <recommendedName>
        <fullName evidence="4">Peptidase</fullName>
    </recommendedName>
</protein>
<sequence length="341" mass="35092">MSTRLLTRAAALGAALAVLVAAPAVASHPTSDRGDAASGWLARQMTGGDHFETVFDGTAYPDQGLTIDAVFAFAATGEAGDYAARALTWLAKPEISSGYIGDGTTESYAGATAKLALAVQVRGQNPKNFAGLDLIARLRALETPTGRFSDKSQWGDYSNAFTQSLALLTLDRTHNGPSAASVSFLAGTRCADGGYPLLFAQPTCTSDVDSTAMAVQALIAVGRWQDAAPGLNWLVSVQGADGGFAAYGVENANSTGLAAQALYAGGRWTAATKGRDFLRSLQIDCSGPLAQRGAVNYKAGAFDPTTANRATAQAILGLADESLGHLSAAGSRTGDPLLRCH</sequence>
<dbReference type="InterPro" id="IPR008930">
    <property type="entry name" value="Terpenoid_cyclase/PrenylTrfase"/>
</dbReference>
<dbReference type="SUPFAM" id="SSF48239">
    <property type="entry name" value="Terpenoid cyclases/Protein prenyltransferases"/>
    <property type="match status" value="1"/>
</dbReference>
<organism evidence="2 3">
    <name type="scientific">Actinorhabdospora filicis</name>
    <dbReference type="NCBI Taxonomy" id="1785913"/>
    <lineage>
        <taxon>Bacteria</taxon>
        <taxon>Bacillati</taxon>
        <taxon>Actinomycetota</taxon>
        <taxon>Actinomycetes</taxon>
        <taxon>Micromonosporales</taxon>
        <taxon>Micromonosporaceae</taxon>
        <taxon>Actinorhabdospora</taxon>
    </lineage>
</organism>
<dbReference type="RefSeq" id="WP_285665832.1">
    <property type="nucleotide sequence ID" value="NZ_BSTX01000004.1"/>
</dbReference>
<reference evidence="2" key="1">
    <citation type="submission" date="2023-03" db="EMBL/GenBank/DDBJ databases">
        <title>Actinorhabdospora filicis NBRC 111898.</title>
        <authorList>
            <person name="Ichikawa N."/>
            <person name="Sato H."/>
            <person name="Tonouchi N."/>
        </authorList>
    </citation>
    <scope>NUCLEOTIDE SEQUENCE</scope>
    <source>
        <strain evidence="2">NBRC 111898</strain>
    </source>
</reference>
<evidence type="ECO:0008006" key="4">
    <source>
        <dbReference type="Google" id="ProtNLM"/>
    </source>
</evidence>
<keyword evidence="3" id="KW-1185">Reference proteome</keyword>
<dbReference type="CDD" id="cd00688">
    <property type="entry name" value="ISOPREN_C2_like"/>
    <property type="match status" value="1"/>
</dbReference>
<feature type="signal peptide" evidence="1">
    <location>
        <begin position="1"/>
        <end position="26"/>
    </location>
</feature>
<keyword evidence="1" id="KW-0732">Signal</keyword>
<evidence type="ECO:0000313" key="2">
    <source>
        <dbReference type="EMBL" id="GLZ80598.1"/>
    </source>
</evidence>
<dbReference type="Proteomes" id="UP001165079">
    <property type="component" value="Unassembled WGS sequence"/>
</dbReference>
<proteinExistence type="predicted"/>
<accession>A0A9W6SQP5</accession>
<evidence type="ECO:0000256" key="1">
    <source>
        <dbReference type="SAM" id="SignalP"/>
    </source>
</evidence>
<dbReference type="Gene3D" id="1.50.10.20">
    <property type="match status" value="1"/>
</dbReference>
<dbReference type="AlphaFoldDB" id="A0A9W6SQP5"/>
<feature type="chain" id="PRO_5040905564" description="Peptidase" evidence="1">
    <location>
        <begin position="27"/>
        <end position="341"/>
    </location>
</feature>